<dbReference type="InterPro" id="IPR014622">
    <property type="entry name" value="UCP036794_erythomycin"/>
</dbReference>
<evidence type="ECO:0000313" key="1">
    <source>
        <dbReference type="EMBL" id="PCH33497.1"/>
    </source>
</evidence>
<dbReference type="PANTHER" id="PTHR31299">
    <property type="entry name" value="ESTERASE, PUTATIVE (AFU_ORTHOLOGUE AFUA_1G05850)-RELATED"/>
    <property type="match status" value="1"/>
</dbReference>
<dbReference type="OMA" id="RYGCLTP"/>
<keyword evidence="2" id="KW-1185">Reference proteome</keyword>
<evidence type="ECO:0008006" key="3">
    <source>
        <dbReference type="Google" id="ProtNLM"/>
    </source>
</evidence>
<dbReference type="OrthoDB" id="413649at2759"/>
<organism evidence="1 2">
    <name type="scientific">Wolfiporia cocos (strain MD-104)</name>
    <name type="common">Brown rot fungus</name>
    <dbReference type="NCBI Taxonomy" id="742152"/>
    <lineage>
        <taxon>Eukaryota</taxon>
        <taxon>Fungi</taxon>
        <taxon>Dikarya</taxon>
        <taxon>Basidiomycota</taxon>
        <taxon>Agaricomycotina</taxon>
        <taxon>Agaricomycetes</taxon>
        <taxon>Polyporales</taxon>
        <taxon>Phaeolaceae</taxon>
        <taxon>Wolfiporia</taxon>
    </lineage>
</organism>
<reference evidence="1 2" key="1">
    <citation type="journal article" date="2012" name="Science">
        <title>The Paleozoic origin of enzymatic lignin decomposition reconstructed from 31 fungal genomes.</title>
        <authorList>
            <person name="Floudas D."/>
            <person name="Binder M."/>
            <person name="Riley R."/>
            <person name="Barry K."/>
            <person name="Blanchette R.A."/>
            <person name="Henrissat B."/>
            <person name="Martinez A.T."/>
            <person name="Otillar R."/>
            <person name="Spatafora J.W."/>
            <person name="Yadav J.S."/>
            <person name="Aerts A."/>
            <person name="Benoit I."/>
            <person name="Boyd A."/>
            <person name="Carlson A."/>
            <person name="Copeland A."/>
            <person name="Coutinho P.M."/>
            <person name="de Vries R.P."/>
            <person name="Ferreira P."/>
            <person name="Findley K."/>
            <person name="Foster B."/>
            <person name="Gaskell J."/>
            <person name="Glotzer D."/>
            <person name="Gorecki P."/>
            <person name="Heitman J."/>
            <person name="Hesse C."/>
            <person name="Hori C."/>
            <person name="Igarashi K."/>
            <person name="Jurgens J.A."/>
            <person name="Kallen N."/>
            <person name="Kersten P."/>
            <person name="Kohler A."/>
            <person name="Kuees U."/>
            <person name="Kumar T.K.A."/>
            <person name="Kuo A."/>
            <person name="LaButti K."/>
            <person name="Larrondo L.F."/>
            <person name="Lindquist E."/>
            <person name="Ling A."/>
            <person name="Lombard V."/>
            <person name="Lucas S."/>
            <person name="Lundell T."/>
            <person name="Martin R."/>
            <person name="McLaughlin D.J."/>
            <person name="Morgenstern I."/>
            <person name="Morin E."/>
            <person name="Murat C."/>
            <person name="Nagy L.G."/>
            <person name="Nolan M."/>
            <person name="Ohm R.A."/>
            <person name="Patyshakuliyeva A."/>
            <person name="Rokas A."/>
            <person name="Ruiz-Duenas F.J."/>
            <person name="Sabat G."/>
            <person name="Salamov A."/>
            <person name="Samejima M."/>
            <person name="Schmutz J."/>
            <person name="Slot J.C."/>
            <person name="St John F."/>
            <person name="Stenlid J."/>
            <person name="Sun H."/>
            <person name="Sun S."/>
            <person name="Syed K."/>
            <person name="Tsang A."/>
            <person name="Wiebenga A."/>
            <person name="Young D."/>
            <person name="Pisabarro A."/>
            <person name="Eastwood D.C."/>
            <person name="Martin F."/>
            <person name="Cullen D."/>
            <person name="Grigoriev I.V."/>
            <person name="Hibbett D.S."/>
        </authorList>
    </citation>
    <scope>NUCLEOTIDE SEQUENCE [LARGE SCALE GENOMIC DNA]</scope>
    <source>
        <strain evidence="1 2">MD-104</strain>
    </source>
</reference>
<dbReference type="PANTHER" id="PTHR31299:SF0">
    <property type="entry name" value="ESTERASE, PUTATIVE (AFU_ORTHOLOGUE AFUA_1G05850)-RELATED"/>
    <property type="match status" value="1"/>
</dbReference>
<gene>
    <name evidence="1" type="ORF">WOLCODRAFT_63397</name>
</gene>
<sequence length="473" mass="54073">MLAPTTLLKQRALLESHTHPLSWQASSYDPLMSAISFNAQVVCIGDSSHGTYEFYAHRANLTKRLIEEKGSTAIAIEADWPDAFRINRYVHGAPHISSARAALSDFELFPVWMWKNEVMPPFVEYLRAHNPRVDDPAQRVSFYGMDLYSPHRSADEVIRYLERVDPEGINEALDKYNCFERFGEDTTRYAYETQFRLARDCHKEVIANLKALLANHRRYIEELGAGAHAHPAEEQFVVEMNALVVRDAEEYYRTMLTNDTKSWNLRDDHFARTLVKTAEHLGAGGAQAKIVVWAHSSHIGDARATDMGRRRGEVNVGQRCREIFGEHNVFNIGFLTNRGTVIASYDWDDPPYLQTMNAPIRSSIGSVFNEWGKGDCFVITHRVEDTPEGRRRKREVAPELSDLLDRPWHQRFIGVIYRRDTEVPSHYSRCSVAAQYDAHIRESRGIRPLEPESTDTWKGLTGGEADLTFPFGE</sequence>
<dbReference type="PIRSF" id="PIRSF036794">
    <property type="entry name" value="UCP_erythr_ester"/>
    <property type="match status" value="1"/>
</dbReference>
<dbReference type="SUPFAM" id="SSF159501">
    <property type="entry name" value="EreA/ChaN-like"/>
    <property type="match status" value="1"/>
</dbReference>
<dbReference type="InterPro" id="IPR007815">
    <property type="entry name" value="Emycin_Estase"/>
</dbReference>
<proteinExistence type="predicted"/>
<evidence type="ECO:0000313" key="2">
    <source>
        <dbReference type="Proteomes" id="UP000218811"/>
    </source>
</evidence>
<dbReference type="Proteomes" id="UP000218811">
    <property type="component" value="Unassembled WGS sequence"/>
</dbReference>
<dbReference type="Gene3D" id="3.30.1870.10">
    <property type="entry name" value="EreA-like, domain 2"/>
    <property type="match status" value="1"/>
</dbReference>
<dbReference type="EMBL" id="KB467831">
    <property type="protein sequence ID" value="PCH33497.1"/>
    <property type="molecule type" value="Genomic_DNA"/>
</dbReference>
<name>A0A2H3JC15_WOLCO</name>
<dbReference type="STRING" id="742152.A0A2H3JC15"/>
<protein>
    <recommendedName>
        <fullName evidence="3">Erythromycin esterase</fullName>
    </recommendedName>
</protein>
<dbReference type="CDD" id="cd14728">
    <property type="entry name" value="Ere-like"/>
    <property type="match status" value="1"/>
</dbReference>
<dbReference type="AlphaFoldDB" id="A0A2H3JC15"/>
<dbReference type="InterPro" id="IPR052036">
    <property type="entry name" value="Hydrolase/PRTase-associated"/>
</dbReference>
<dbReference type="Pfam" id="PF05139">
    <property type="entry name" value="Erythro_esteras"/>
    <property type="match status" value="1"/>
</dbReference>
<dbReference type="Gene3D" id="3.40.1660.10">
    <property type="entry name" value="EreA-like (biosynthetic domain)"/>
    <property type="match status" value="1"/>
</dbReference>
<dbReference type="GO" id="GO:0046677">
    <property type="term" value="P:response to antibiotic"/>
    <property type="evidence" value="ECO:0007669"/>
    <property type="project" value="InterPro"/>
</dbReference>
<accession>A0A2H3JC15</accession>